<evidence type="ECO:0000259" key="1">
    <source>
        <dbReference type="Pfam" id="PF00156"/>
    </source>
</evidence>
<feature type="domain" description="Phosphoribosyltransferase" evidence="1">
    <location>
        <begin position="220"/>
        <end position="297"/>
    </location>
</feature>
<keyword evidence="3" id="KW-1185">Reference proteome</keyword>
<organism evidence="2 3">
    <name type="scientific">Alistipes communis</name>
    <dbReference type="NCBI Taxonomy" id="2585118"/>
    <lineage>
        <taxon>Bacteria</taxon>
        <taxon>Pseudomonadati</taxon>
        <taxon>Bacteroidota</taxon>
        <taxon>Bacteroidia</taxon>
        <taxon>Bacteroidales</taxon>
        <taxon>Rikenellaceae</taxon>
        <taxon>Alistipes</taxon>
    </lineage>
</organism>
<evidence type="ECO:0000313" key="2">
    <source>
        <dbReference type="EMBL" id="BBL02730.1"/>
    </source>
</evidence>
<name>A0A4Y1WNP0_9BACT</name>
<dbReference type="KEGG" id="acou:A5CBH24_00430"/>
<dbReference type="AlphaFoldDB" id="A0A4Y1WNP0"/>
<evidence type="ECO:0000313" key="3">
    <source>
        <dbReference type="Proteomes" id="UP000318946"/>
    </source>
</evidence>
<dbReference type="Gene3D" id="3.40.50.2020">
    <property type="match status" value="1"/>
</dbReference>
<proteinExistence type="predicted"/>
<dbReference type="CDD" id="cd06223">
    <property type="entry name" value="PRTases_typeI"/>
    <property type="match status" value="1"/>
</dbReference>
<gene>
    <name evidence="2" type="ORF">A5CBH24_00430</name>
</gene>
<dbReference type="EMBL" id="AP019735">
    <property type="protein sequence ID" value="BBL02730.1"/>
    <property type="molecule type" value="Genomic_DNA"/>
</dbReference>
<dbReference type="RefSeq" id="WP_370745126.1">
    <property type="nucleotide sequence ID" value="NZ_JBGLLG010000001.1"/>
</dbReference>
<accession>A0A4Y1WNP0</accession>
<dbReference type="Pfam" id="PF00156">
    <property type="entry name" value="Pribosyltran"/>
    <property type="match status" value="1"/>
</dbReference>
<protein>
    <submittedName>
        <fullName evidence="2">Ribonucleotide-diphosphate reductase subunit beta</fullName>
    </submittedName>
</protein>
<sequence>MITNFSFGVPGEMTDADYPMPLGDYFDIEKDMMQVGGEFLLVRDEESNFYFLCTDDCNIEILCRAYDWYIVSSGRFNDRLRIGMGLAGEDAYGSEMFRVEDEQTLRRWHDMLKFTFKGDFIRSYYPKTNRFRGKLRVDGALCFYIHDYYPVSHKLKLTSEQKKVVNLVFRLKEGACASLAAKLFSLAISRMEFFNGLADPILIPLPASTKERHRQRFEYFCGELSRRLIIDNGFSAVRIEQDREQQKGTQQRNMSGVVFDPDYIEGRDVLLLDDILTTGMSFTLVKRELEKLGANSVTGIFLTKTVGAK</sequence>
<dbReference type="SUPFAM" id="SSF53271">
    <property type="entry name" value="PRTase-like"/>
    <property type="match status" value="1"/>
</dbReference>
<reference evidence="3" key="1">
    <citation type="submission" date="2019-06" db="EMBL/GenBank/DDBJ databases">
        <title>Alistipes onderdonkii subsp. vulgaris subsp. nov., Alistipes dispar sp. nov. and Alistipes communis sp. nov., isolated from human faeces, and creation of Alistipes onderdonkii subsp. onderdonkii subsp. nov.</title>
        <authorList>
            <person name="Sakamoto M."/>
            <person name="Ikeyama N."/>
            <person name="Ogata Y."/>
            <person name="Suda W."/>
            <person name="Iino T."/>
            <person name="Hattori M."/>
            <person name="Ohkuma M."/>
        </authorList>
    </citation>
    <scope>NUCLEOTIDE SEQUENCE [LARGE SCALE GENOMIC DNA]</scope>
    <source>
        <strain evidence="3">5CBH24</strain>
    </source>
</reference>
<dbReference type="InterPro" id="IPR000836">
    <property type="entry name" value="PRTase_dom"/>
</dbReference>
<dbReference type="InterPro" id="IPR029057">
    <property type="entry name" value="PRTase-like"/>
</dbReference>
<dbReference type="Proteomes" id="UP000318946">
    <property type="component" value="Chromosome"/>
</dbReference>